<keyword evidence="2" id="KW-0732">Signal</keyword>
<feature type="transmembrane region" description="Helical" evidence="1">
    <location>
        <begin position="73"/>
        <end position="92"/>
    </location>
</feature>
<evidence type="ECO:0000313" key="3">
    <source>
        <dbReference type="EMBL" id="TPX38478.1"/>
    </source>
</evidence>
<feature type="signal peptide" evidence="2">
    <location>
        <begin position="1"/>
        <end position="25"/>
    </location>
</feature>
<reference evidence="3 4" key="1">
    <citation type="journal article" date="2019" name="Sci. Rep.">
        <title>Comparative genomics of chytrid fungi reveal insights into the obligate biotrophic and pathogenic lifestyle of Synchytrium endobioticum.</title>
        <authorList>
            <person name="van de Vossenberg B.T.L.H."/>
            <person name="Warris S."/>
            <person name="Nguyen H.D.T."/>
            <person name="van Gent-Pelzer M.P.E."/>
            <person name="Joly D.L."/>
            <person name="van de Geest H.C."/>
            <person name="Bonants P.J.M."/>
            <person name="Smith D.S."/>
            <person name="Levesque C.A."/>
            <person name="van der Lee T.A.J."/>
        </authorList>
    </citation>
    <scope>NUCLEOTIDE SEQUENCE [LARGE SCALE GENOMIC DNA]</scope>
    <source>
        <strain evidence="3 4">MB42</strain>
    </source>
</reference>
<evidence type="ECO:0000256" key="2">
    <source>
        <dbReference type="SAM" id="SignalP"/>
    </source>
</evidence>
<proteinExistence type="predicted"/>
<keyword evidence="4" id="KW-1185">Reference proteome</keyword>
<dbReference type="AlphaFoldDB" id="A0A507CGG6"/>
<keyword evidence="1" id="KW-0472">Membrane</keyword>
<feature type="chain" id="PRO_5021193650" evidence="2">
    <location>
        <begin position="26"/>
        <end position="263"/>
    </location>
</feature>
<name>A0A507CGG6_9FUNG</name>
<comment type="caution">
    <text evidence="3">The sequence shown here is derived from an EMBL/GenBank/DDBJ whole genome shotgun (WGS) entry which is preliminary data.</text>
</comment>
<keyword evidence="1" id="KW-0812">Transmembrane</keyword>
<organism evidence="3 4">
    <name type="scientific">Synchytrium endobioticum</name>
    <dbReference type="NCBI Taxonomy" id="286115"/>
    <lineage>
        <taxon>Eukaryota</taxon>
        <taxon>Fungi</taxon>
        <taxon>Fungi incertae sedis</taxon>
        <taxon>Chytridiomycota</taxon>
        <taxon>Chytridiomycota incertae sedis</taxon>
        <taxon>Chytridiomycetes</taxon>
        <taxon>Synchytriales</taxon>
        <taxon>Synchytriaceae</taxon>
        <taxon>Synchytrium</taxon>
    </lineage>
</organism>
<dbReference type="Proteomes" id="UP000317494">
    <property type="component" value="Unassembled WGS sequence"/>
</dbReference>
<dbReference type="VEuPathDB" id="FungiDB:SeMB42_g06716"/>
<evidence type="ECO:0000256" key="1">
    <source>
        <dbReference type="SAM" id="Phobius"/>
    </source>
</evidence>
<gene>
    <name evidence="3" type="ORF">SeMB42_g06716</name>
</gene>
<evidence type="ECO:0000313" key="4">
    <source>
        <dbReference type="Proteomes" id="UP000317494"/>
    </source>
</evidence>
<dbReference type="EMBL" id="QEAN01000398">
    <property type="protein sequence ID" value="TPX38478.1"/>
    <property type="molecule type" value="Genomic_DNA"/>
</dbReference>
<keyword evidence="1" id="KW-1133">Transmembrane helix</keyword>
<protein>
    <submittedName>
        <fullName evidence="3">Uncharacterized protein</fullName>
    </submittedName>
</protein>
<sequence>MRRLLSLSVFMLFLLLVFWTSSADAVDAITNHQVGRHRCIRIQEIEEAPPDFDDIDESADIAMLEPFTPPKKYVAAFFVIFMSLYFYQMNYFDILDAMLCMTYERVIGPLAFVCQLMRQNAMEPYQPPVPRSMAGEAAVVLDGGERTLDLGEGAHFERLPVVSENARMDKGKGIMYSPDFGEGTSYSTRTNSDGGMDGSIIELERNEADLIPERARGSATGLSTKHGIVQSELWPVQCRGTRVGEVGDRMLPTPNVSPDSTCL</sequence>
<accession>A0A507CGG6</accession>